<dbReference type="AlphaFoldDB" id="A0A510V0Y9"/>
<dbReference type="RefSeq" id="WP_146926045.1">
    <property type="nucleotide sequence ID" value="NZ_BJUB01000002.1"/>
</dbReference>
<dbReference type="OrthoDB" id="4825392at2"/>
<accession>A0A510V0Y9</accession>
<dbReference type="EMBL" id="BJUB01000002">
    <property type="protein sequence ID" value="GEK20562.1"/>
    <property type="molecule type" value="Genomic_DNA"/>
</dbReference>
<protein>
    <submittedName>
        <fullName evidence="1">Uncharacterized protein</fullName>
    </submittedName>
</protein>
<reference evidence="1 2" key="1">
    <citation type="submission" date="2019-07" db="EMBL/GenBank/DDBJ databases">
        <title>Whole genome shotgun sequence of Cellulomonas xylanilytica NBRC 101102.</title>
        <authorList>
            <person name="Hosoyama A."/>
            <person name="Uohara A."/>
            <person name="Ohji S."/>
            <person name="Ichikawa N."/>
        </authorList>
    </citation>
    <scope>NUCLEOTIDE SEQUENCE [LARGE SCALE GENOMIC DNA]</scope>
    <source>
        <strain evidence="1 2">NBRC 101102</strain>
    </source>
</reference>
<proteinExistence type="predicted"/>
<keyword evidence="2" id="KW-1185">Reference proteome</keyword>
<evidence type="ECO:0000313" key="1">
    <source>
        <dbReference type="EMBL" id="GEK20562.1"/>
    </source>
</evidence>
<sequence length="149" mass="16087">MFGSRTALADPLPEHDDDWSADELAAVQRRLTVAMTVDPAPGRVEALLDGVPETPRNLASLIEHLVGEHARRVRGEGRGRAIAAAPVPDEPVAAVSHLLVVRWLTRRQAAGRRVIRRLAYAPATTAPSERTGRLVLRHLADQLAAPVPA</sequence>
<comment type="caution">
    <text evidence="1">The sequence shown here is derived from an EMBL/GenBank/DDBJ whole genome shotgun (WGS) entry which is preliminary data.</text>
</comment>
<evidence type="ECO:0000313" key="2">
    <source>
        <dbReference type="Proteomes" id="UP000321118"/>
    </source>
</evidence>
<gene>
    <name evidence="1" type="ORF">CXY01_10820</name>
</gene>
<name>A0A510V0Y9_9CELL</name>
<dbReference type="Proteomes" id="UP000321118">
    <property type="component" value="Unassembled WGS sequence"/>
</dbReference>
<organism evidence="1 2">
    <name type="scientific">Cellulomonas xylanilytica</name>
    <dbReference type="NCBI Taxonomy" id="233583"/>
    <lineage>
        <taxon>Bacteria</taxon>
        <taxon>Bacillati</taxon>
        <taxon>Actinomycetota</taxon>
        <taxon>Actinomycetes</taxon>
        <taxon>Micrococcales</taxon>
        <taxon>Cellulomonadaceae</taxon>
        <taxon>Cellulomonas</taxon>
    </lineage>
</organism>